<comment type="caution">
    <text evidence="1">The sequence shown here is derived from an EMBL/GenBank/DDBJ whole genome shotgun (WGS) entry which is preliminary data.</text>
</comment>
<evidence type="ECO:0000313" key="1">
    <source>
        <dbReference type="EMBL" id="KAG7449612.1"/>
    </source>
</evidence>
<organism evidence="1 2">
    <name type="scientific">Guyanagaster necrorhizus</name>
    <dbReference type="NCBI Taxonomy" id="856835"/>
    <lineage>
        <taxon>Eukaryota</taxon>
        <taxon>Fungi</taxon>
        <taxon>Dikarya</taxon>
        <taxon>Basidiomycota</taxon>
        <taxon>Agaricomycotina</taxon>
        <taxon>Agaricomycetes</taxon>
        <taxon>Agaricomycetidae</taxon>
        <taxon>Agaricales</taxon>
        <taxon>Marasmiineae</taxon>
        <taxon>Physalacriaceae</taxon>
        <taxon>Guyanagaster</taxon>
    </lineage>
</organism>
<name>A0A9P7VZ44_9AGAR</name>
<keyword evidence="2" id="KW-1185">Reference proteome</keyword>
<dbReference type="AlphaFoldDB" id="A0A9P7VZ44"/>
<dbReference type="EMBL" id="MU250527">
    <property type="protein sequence ID" value="KAG7449612.1"/>
    <property type="molecule type" value="Genomic_DNA"/>
</dbReference>
<dbReference type="RefSeq" id="XP_043043112.1">
    <property type="nucleotide sequence ID" value="XM_043176787.1"/>
</dbReference>
<reference evidence="1" key="1">
    <citation type="submission" date="2020-11" db="EMBL/GenBank/DDBJ databases">
        <title>Adaptations for nitrogen fixation in a non-lichenized fungal sporocarp promotes dispersal by wood-feeding termites.</title>
        <authorList>
            <consortium name="DOE Joint Genome Institute"/>
            <person name="Koch R.A."/>
            <person name="Yoon G."/>
            <person name="Arayal U."/>
            <person name="Lail K."/>
            <person name="Amirebrahimi M."/>
            <person name="Labutti K."/>
            <person name="Lipzen A."/>
            <person name="Riley R."/>
            <person name="Barry K."/>
            <person name="Henrissat B."/>
            <person name="Grigoriev I.V."/>
            <person name="Herr J.R."/>
            <person name="Aime M.C."/>
        </authorList>
    </citation>
    <scope>NUCLEOTIDE SEQUENCE</scope>
    <source>
        <strain evidence="1">MCA 3950</strain>
    </source>
</reference>
<evidence type="ECO:0000313" key="2">
    <source>
        <dbReference type="Proteomes" id="UP000812287"/>
    </source>
</evidence>
<accession>A0A9P7VZ44</accession>
<dbReference type="Proteomes" id="UP000812287">
    <property type="component" value="Unassembled WGS sequence"/>
</dbReference>
<protein>
    <submittedName>
        <fullName evidence="1">Uncharacterized protein</fullName>
    </submittedName>
</protein>
<proteinExistence type="predicted"/>
<sequence>MTESRREVLEDSVKVEDTSTFPTVEERHKDIQMKDELAVAVLETSDPGGSKFRLNAYSAAIDGRVRRRMSPSVAHKVLPMTGPEDVILDDCESRWIASLLLMSLSSVARRVCRFSARWNRSGVVPSCFLFLERAFNDCSLEGVDGSKRCFPGSDGLVSLLVDGGLVRMLRF</sequence>
<gene>
    <name evidence="1" type="ORF">BT62DRAFT_1001900</name>
</gene>
<dbReference type="GeneID" id="66099074"/>